<dbReference type="Pfam" id="PF01656">
    <property type="entry name" value="CbiA"/>
    <property type="match status" value="1"/>
</dbReference>
<gene>
    <name evidence="2" type="ORF">PSU4_47080</name>
</gene>
<evidence type="ECO:0000259" key="1">
    <source>
        <dbReference type="Pfam" id="PF01656"/>
    </source>
</evidence>
<dbReference type="GO" id="GO:0009898">
    <property type="term" value="C:cytoplasmic side of plasma membrane"/>
    <property type="evidence" value="ECO:0007669"/>
    <property type="project" value="TreeGrafter"/>
</dbReference>
<dbReference type="GO" id="GO:0005829">
    <property type="term" value="C:cytosol"/>
    <property type="evidence" value="ECO:0007669"/>
    <property type="project" value="TreeGrafter"/>
</dbReference>
<organism evidence="2 3">
    <name type="scientific">Pseudonocardia sulfidoxydans NBRC 16205</name>
    <dbReference type="NCBI Taxonomy" id="1223511"/>
    <lineage>
        <taxon>Bacteria</taxon>
        <taxon>Bacillati</taxon>
        <taxon>Actinomycetota</taxon>
        <taxon>Actinomycetes</taxon>
        <taxon>Pseudonocardiales</taxon>
        <taxon>Pseudonocardiaceae</taxon>
        <taxon>Pseudonocardia</taxon>
    </lineage>
</organism>
<reference evidence="2 3" key="1">
    <citation type="submission" date="2019-07" db="EMBL/GenBank/DDBJ databases">
        <title>Whole genome shotgun sequence of Pseudonocardia sulfidoxydans NBRC 16205.</title>
        <authorList>
            <person name="Hosoyama A."/>
            <person name="Uohara A."/>
            <person name="Ohji S."/>
            <person name="Ichikawa N."/>
        </authorList>
    </citation>
    <scope>NUCLEOTIDE SEQUENCE [LARGE SCALE GENOMIC DNA]</scope>
    <source>
        <strain evidence="2 3">NBRC 16205</strain>
    </source>
</reference>
<dbReference type="GO" id="GO:0016887">
    <property type="term" value="F:ATP hydrolysis activity"/>
    <property type="evidence" value="ECO:0007669"/>
    <property type="project" value="TreeGrafter"/>
</dbReference>
<dbReference type="GO" id="GO:0005524">
    <property type="term" value="F:ATP binding"/>
    <property type="evidence" value="ECO:0007669"/>
    <property type="project" value="TreeGrafter"/>
</dbReference>
<evidence type="ECO:0000313" key="2">
    <source>
        <dbReference type="EMBL" id="GEL25754.1"/>
    </source>
</evidence>
<proteinExistence type="predicted"/>
<dbReference type="RefSeq" id="WP_246115297.1">
    <property type="nucleotide sequence ID" value="NZ_BJVJ01000062.1"/>
</dbReference>
<dbReference type="AlphaFoldDB" id="A0A511DPM5"/>
<comment type="caution">
    <text evidence="2">The sequence shown here is derived from an EMBL/GenBank/DDBJ whole genome shotgun (WGS) entry which is preliminary data.</text>
</comment>
<keyword evidence="3" id="KW-1185">Reference proteome</keyword>
<dbReference type="EMBL" id="BJVJ01000062">
    <property type="protein sequence ID" value="GEL25754.1"/>
    <property type="molecule type" value="Genomic_DNA"/>
</dbReference>
<dbReference type="SUPFAM" id="SSF52540">
    <property type="entry name" value="P-loop containing nucleoside triphosphate hydrolases"/>
    <property type="match status" value="1"/>
</dbReference>
<evidence type="ECO:0000313" key="3">
    <source>
        <dbReference type="Proteomes" id="UP000321685"/>
    </source>
</evidence>
<dbReference type="PANTHER" id="PTHR43384">
    <property type="entry name" value="SEPTUM SITE-DETERMINING PROTEIN MIND HOMOLOG, CHLOROPLASTIC-RELATED"/>
    <property type="match status" value="1"/>
</dbReference>
<sequence length="334" mass="35856">MVDPVAAANAQAPTLPVGFDTYLRAQLAAAPPPRRGVRGWVYSLSGGRVNPGASARELAERDYLDRIRTPLSGWHTVTVASTKGGVGKTTTSALLGLTLAEHRADRVIAMDANPDAGNLADRLLGHPATATVRQLLDRPDLDQLVSFTDVARFVNNAGRLQLLASDQDAAKSEAFNRDEYRRVLALLVRFFNIVITDSGTGLIHSAMTGALESTRSLIVTGAPTIDAAGHIDKTLDSLVAHGFDELVADAVIVLSCDRRARSVDPAALRSHFENRCRAVVEIPRDPHLTEGGQIYLDALRPRTRAAARELAALVADAFTWDFPTPRGFTTGPGR</sequence>
<dbReference type="Gene3D" id="3.40.50.300">
    <property type="entry name" value="P-loop containing nucleotide triphosphate hydrolases"/>
    <property type="match status" value="1"/>
</dbReference>
<accession>A0A511DPM5</accession>
<dbReference type="InterPro" id="IPR050625">
    <property type="entry name" value="ParA/MinD_ATPase"/>
</dbReference>
<dbReference type="InterPro" id="IPR002586">
    <property type="entry name" value="CobQ/CobB/MinD/ParA_Nub-bd_dom"/>
</dbReference>
<feature type="domain" description="CobQ/CobB/MinD/ParA nucleotide binding" evidence="1">
    <location>
        <begin position="77"/>
        <end position="168"/>
    </location>
</feature>
<name>A0A511DPM5_9PSEU</name>
<dbReference type="PANTHER" id="PTHR43384:SF14">
    <property type="entry name" value="ESX-1 SECRETION-ASSOCIATED PROTEIN ESPI"/>
    <property type="match status" value="1"/>
</dbReference>
<dbReference type="GO" id="GO:0051782">
    <property type="term" value="P:negative regulation of cell division"/>
    <property type="evidence" value="ECO:0007669"/>
    <property type="project" value="TreeGrafter"/>
</dbReference>
<dbReference type="InterPro" id="IPR027417">
    <property type="entry name" value="P-loop_NTPase"/>
</dbReference>
<dbReference type="Proteomes" id="UP000321685">
    <property type="component" value="Unassembled WGS sequence"/>
</dbReference>
<protein>
    <recommendedName>
        <fullName evidence="1">CobQ/CobB/MinD/ParA nucleotide binding domain-containing protein</fullName>
    </recommendedName>
</protein>